<feature type="region of interest" description="Disordered" evidence="6">
    <location>
        <begin position="505"/>
        <end position="548"/>
    </location>
</feature>
<evidence type="ECO:0000256" key="1">
    <source>
        <dbReference type="ARBA" id="ARBA00004123"/>
    </source>
</evidence>
<dbReference type="Proteomes" id="UP000789342">
    <property type="component" value="Unassembled WGS sequence"/>
</dbReference>
<dbReference type="GO" id="GO:0071013">
    <property type="term" value="C:catalytic step 2 spliceosome"/>
    <property type="evidence" value="ECO:0007669"/>
    <property type="project" value="TreeGrafter"/>
</dbReference>
<dbReference type="GO" id="GO:0000398">
    <property type="term" value="P:mRNA splicing, via spliceosome"/>
    <property type="evidence" value="ECO:0007669"/>
    <property type="project" value="TreeGrafter"/>
</dbReference>
<feature type="domain" description="MI" evidence="7">
    <location>
        <begin position="298"/>
        <end position="414"/>
    </location>
</feature>
<comment type="subcellular location">
    <subcellularLocation>
        <location evidence="1">Nucleus</location>
    </subcellularLocation>
</comment>
<dbReference type="InterPro" id="IPR016024">
    <property type="entry name" value="ARM-type_fold"/>
</dbReference>
<dbReference type="OrthoDB" id="1924287at2759"/>
<dbReference type="EMBL" id="CAJVPV010002967">
    <property type="protein sequence ID" value="CAG8540225.1"/>
    <property type="molecule type" value="Genomic_DNA"/>
</dbReference>
<sequence>MSLTQSEQVLVNTRAGGVYIPPARLRLMQQKITDKASEEYQRITWEALKKSINGLINKVNTSNIKNIVFELINENLIRGRGLFARSIMKAQAASLPFTPVYAALIAIINTKLPQIGELVLTRLIVQFRKAYRRNDKTTCLATTTFVAHLCNHLVAHEIVALQILVLLLENPTSDSVEVAVGFIREVGSHLAEVSPKANNDVFDRFRAILHEANVEKRVQYMIEVLFQVRKDKYKDNPPISPELDLVKEEDQITHHISLDDDDLDVQETLGVFKYDPDYLQNEEKYKEIKSQTNTNLINLRRTIYLTIKSSVDFEECCHKLMKLNIQEGQEIELCNMIIECCSQERTYEKFFGLIGERLAKINLVWAKAFEQCFVQYYETIHRYETNRLRNVSKYFGHLLASDALSWQVFSVIRLTEDDTTSSSRIFVKILFEELCGTLGMVKLKERLKDETMQEYYIGLFPKDNPRNTRFAINYFTSIGLGILTDELREHLQNLPKLLLSQKHNIESDDSSSDSSDSSTDSDSSLSSSSSSDSKSRVSRSRSKRNKRK</sequence>
<keyword evidence="3" id="KW-0507">mRNA processing</keyword>
<evidence type="ECO:0000256" key="6">
    <source>
        <dbReference type="SAM" id="MobiDB-lite"/>
    </source>
</evidence>
<dbReference type="Pfam" id="PF02847">
    <property type="entry name" value="MA3"/>
    <property type="match status" value="1"/>
</dbReference>
<dbReference type="InterPro" id="IPR003890">
    <property type="entry name" value="MIF4G-like_typ-3"/>
</dbReference>
<gene>
    <name evidence="8" type="ORF">AMORRO_LOCUS5090</name>
</gene>
<comment type="caution">
    <text evidence="8">The sequence shown here is derived from an EMBL/GenBank/DDBJ whole genome shotgun (WGS) entry which is preliminary data.</text>
</comment>
<evidence type="ECO:0000256" key="2">
    <source>
        <dbReference type="ARBA" id="ARBA00006856"/>
    </source>
</evidence>
<evidence type="ECO:0000256" key="3">
    <source>
        <dbReference type="ARBA" id="ARBA00022664"/>
    </source>
</evidence>
<dbReference type="AlphaFoldDB" id="A0A9N9FJA2"/>
<keyword evidence="4" id="KW-0508">mRNA splicing</keyword>
<dbReference type="SMART" id="SM00543">
    <property type="entry name" value="MIF4G"/>
    <property type="match status" value="1"/>
</dbReference>
<dbReference type="GO" id="GO:0003723">
    <property type="term" value="F:RNA binding"/>
    <property type="evidence" value="ECO:0007669"/>
    <property type="project" value="InterPro"/>
</dbReference>
<keyword evidence="9" id="KW-1185">Reference proteome</keyword>
<protein>
    <submittedName>
        <fullName evidence="8">5037_t:CDS:1</fullName>
    </submittedName>
</protein>
<evidence type="ECO:0000313" key="9">
    <source>
        <dbReference type="Proteomes" id="UP000789342"/>
    </source>
</evidence>
<evidence type="ECO:0000256" key="4">
    <source>
        <dbReference type="ARBA" id="ARBA00023187"/>
    </source>
</evidence>
<organism evidence="8 9">
    <name type="scientific">Acaulospora morrowiae</name>
    <dbReference type="NCBI Taxonomy" id="94023"/>
    <lineage>
        <taxon>Eukaryota</taxon>
        <taxon>Fungi</taxon>
        <taxon>Fungi incertae sedis</taxon>
        <taxon>Mucoromycota</taxon>
        <taxon>Glomeromycotina</taxon>
        <taxon>Glomeromycetes</taxon>
        <taxon>Diversisporales</taxon>
        <taxon>Acaulosporaceae</taxon>
        <taxon>Acaulospora</taxon>
    </lineage>
</organism>
<feature type="compositionally biased region" description="Basic residues" evidence="6">
    <location>
        <begin position="536"/>
        <end position="548"/>
    </location>
</feature>
<dbReference type="PANTHER" id="PTHR18034">
    <property type="entry name" value="CELL CYCLE CONTROL PROTEIN CWF22-RELATED"/>
    <property type="match status" value="1"/>
</dbReference>
<dbReference type="SUPFAM" id="SSF48371">
    <property type="entry name" value="ARM repeat"/>
    <property type="match status" value="1"/>
</dbReference>
<reference evidence="8" key="1">
    <citation type="submission" date="2021-06" db="EMBL/GenBank/DDBJ databases">
        <authorList>
            <person name="Kallberg Y."/>
            <person name="Tangrot J."/>
            <person name="Rosling A."/>
        </authorList>
    </citation>
    <scope>NUCLEOTIDE SEQUENCE</scope>
    <source>
        <strain evidence="8">CL551</strain>
    </source>
</reference>
<dbReference type="FunFam" id="1.25.40.180:FF:000004">
    <property type="entry name" value="pre-mRNA-splicing factor CWC22 homolog"/>
    <property type="match status" value="1"/>
</dbReference>
<dbReference type="InterPro" id="IPR050781">
    <property type="entry name" value="CWC22_splicing_factor"/>
</dbReference>
<dbReference type="PANTHER" id="PTHR18034:SF3">
    <property type="entry name" value="PRE-MRNA-SPLICING FACTOR CWC22 HOMOLOG"/>
    <property type="match status" value="1"/>
</dbReference>
<evidence type="ECO:0000259" key="7">
    <source>
        <dbReference type="PROSITE" id="PS51366"/>
    </source>
</evidence>
<dbReference type="Gene3D" id="1.25.40.180">
    <property type="match status" value="1"/>
</dbReference>
<accession>A0A9N9FJA2</accession>
<dbReference type="SMART" id="SM00544">
    <property type="entry name" value="MA3"/>
    <property type="match status" value="1"/>
</dbReference>
<feature type="compositionally biased region" description="Low complexity" evidence="6">
    <location>
        <begin position="512"/>
        <end position="532"/>
    </location>
</feature>
<evidence type="ECO:0000313" key="8">
    <source>
        <dbReference type="EMBL" id="CAG8540225.1"/>
    </source>
</evidence>
<dbReference type="InterPro" id="IPR003891">
    <property type="entry name" value="Initiation_fac_eIF4g_MI"/>
</dbReference>
<comment type="similarity">
    <text evidence="2">Belongs to the CWC22 family.</text>
</comment>
<dbReference type="PROSITE" id="PS51366">
    <property type="entry name" value="MI"/>
    <property type="match status" value="1"/>
</dbReference>
<evidence type="ECO:0000256" key="5">
    <source>
        <dbReference type="ARBA" id="ARBA00023242"/>
    </source>
</evidence>
<proteinExistence type="inferred from homology"/>
<name>A0A9N9FJA2_9GLOM</name>
<keyword evidence="5" id="KW-0539">Nucleus</keyword>